<protein>
    <submittedName>
        <fullName evidence="2">Uncharacterized protein</fullName>
    </submittedName>
</protein>
<evidence type="ECO:0000256" key="1">
    <source>
        <dbReference type="SAM" id="Phobius"/>
    </source>
</evidence>
<feature type="transmembrane region" description="Helical" evidence="1">
    <location>
        <begin position="136"/>
        <end position="155"/>
    </location>
</feature>
<accession>A0A7S1T7G0</accession>
<keyword evidence="1" id="KW-0812">Transmembrane</keyword>
<name>A0A7S1T7G0_9RHOD</name>
<keyword evidence="1" id="KW-1133">Transmembrane helix</keyword>
<dbReference type="AlphaFoldDB" id="A0A7S1T7G0"/>
<reference evidence="2" key="1">
    <citation type="submission" date="2021-01" db="EMBL/GenBank/DDBJ databases">
        <authorList>
            <person name="Corre E."/>
            <person name="Pelletier E."/>
            <person name="Niang G."/>
            <person name="Scheremetjew M."/>
            <person name="Finn R."/>
            <person name="Kale V."/>
            <person name="Holt S."/>
            <person name="Cochrane G."/>
            <person name="Meng A."/>
            <person name="Brown T."/>
            <person name="Cohen L."/>
        </authorList>
    </citation>
    <scope>NUCLEOTIDE SEQUENCE</scope>
    <source>
        <strain evidence="2">SAG 36.94</strain>
    </source>
</reference>
<dbReference type="EMBL" id="HBGH01002085">
    <property type="protein sequence ID" value="CAD9225143.1"/>
    <property type="molecule type" value="Transcribed_RNA"/>
</dbReference>
<keyword evidence="1" id="KW-0472">Membrane</keyword>
<sequence length="200" mass="23907">MVSPQALGFIWKDIRSIVDGVQFNRLRLDNVLEKLQRMKERINDGGQDMESVKKMLESVQTQVDGIEKRLVDRNVWTYVQSFFLQNWDEKYISIIENTLNEIEKDFRDNNFRLTSRAREAQFDVEIQRLFRRFRKYLLGLLIFFLILGIVLLYLLRMSMRDLIQFKSLGEDWEIIHKVRNLCEAAMKRSNLCACEDSEEI</sequence>
<evidence type="ECO:0000313" key="2">
    <source>
        <dbReference type="EMBL" id="CAD9225143.1"/>
    </source>
</evidence>
<proteinExistence type="predicted"/>
<organism evidence="2">
    <name type="scientific">Compsopogon caeruleus</name>
    <dbReference type="NCBI Taxonomy" id="31354"/>
    <lineage>
        <taxon>Eukaryota</taxon>
        <taxon>Rhodophyta</taxon>
        <taxon>Compsopogonophyceae</taxon>
        <taxon>Compsopogonales</taxon>
        <taxon>Compsopogonaceae</taxon>
        <taxon>Compsopogon</taxon>
    </lineage>
</organism>
<gene>
    <name evidence="2" type="ORF">CCAE0312_LOCUS1119</name>
</gene>